<evidence type="ECO:0000256" key="6">
    <source>
        <dbReference type="ARBA" id="ARBA00022694"/>
    </source>
</evidence>
<feature type="compositionally biased region" description="Basic and acidic residues" evidence="16">
    <location>
        <begin position="61"/>
        <end position="88"/>
    </location>
</feature>
<feature type="compositionally biased region" description="Acidic residues" evidence="16">
    <location>
        <begin position="342"/>
        <end position="354"/>
    </location>
</feature>
<evidence type="ECO:0000256" key="7">
    <source>
        <dbReference type="ARBA" id="ARBA00023235"/>
    </source>
</evidence>
<evidence type="ECO:0000256" key="14">
    <source>
        <dbReference type="PIRSR" id="PIRSR641708-1"/>
    </source>
</evidence>
<evidence type="ECO:0000256" key="3">
    <source>
        <dbReference type="ARBA" id="ARBA00004123"/>
    </source>
</evidence>
<evidence type="ECO:0000313" key="18">
    <source>
        <dbReference type="EMBL" id="PSK35013.1"/>
    </source>
</evidence>
<comment type="catalytic activity">
    <reaction evidence="2">
        <text>uridine in snRNA = pseudouridine in snRNA</text>
        <dbReference type="Rhea" id="RHEA:51124"/>
        <dbReference type="Rhea" id="RHEA-COMP:12891"/>
        <dbReference type="Rhea" id="RHEA-COMP:12892"/>
        <dbReference type="ChEBI" id="CHEBI:65314"/>
        <dbReference type="ChEBI" id="CHEBI:65315"/>
    </reaction>
</comment>
<keyword evidence="6" id="KW-0819">tRNA processing</keyword>
<evidence type="ECO:0000259" key="17">
    <source>
        <dbReference type="Pfam" id="PF01416"/>
    </source>
</evidence>
<feature type="domain" description="Pseudouridine synthase I TruA alpha/beta" evidence="17">
    <location>
        <begin position="410"/>
        <end position="518"/>
    </location>
</feature>
<dbReference type="GO" id="GO:0031119">
    <property type="term" value="P:tRNA pseudouridine synthesis"/>
    <property type="evidence" value="ECO:0007669"/>
    <property type="project" value="InterPro"/>
</dbReference>
<evidence type="ECO:0000256" key="15">
    <source>
        <dbReference type="PIRSR" id="PIRSR641708-2"/>
    </source>
</evidence>
<feature type="active site" description="Nucleophile" evidence="14">
    <location>
        <position position="168"/>
    </location>
</feature>
<keyword evidence="7" id="KW-0413">Isomerase</keyword>
<dbReference type="InterPro" id="IPR020103">
    <property type="entry name" value="PsdUridine_synth_cat_dom_sf"/>
</dbReference>
<dbReference type="PANTHER" id="PTHR11142:SF4">
    <property type="entry name" value="PSEUDOURIDYLATE SYNTHASE 1 HOMOLOG"/>
    <property type="match status" value="1"/>
</dbReference>
<dbReference type="InterPro" id="IPR020097">
    <property type="entry name" value="PsdUridine_synth_TruA_a/b_dom"/>
</dbReference>
<evidence type="ECO:0000256" key="16">
    <source>
        <dbReference type="SAM" id="MobiDB-lite"/>
    </source>
</evidence>
<comment type="subcellular location">
    <subcellularLocation>
        <location evidence="3">Nucleus</location>
    </subcellularLocation>
</comment>
<dbReference type="EMBL" id="NHZQ01000445">
    <property type="protein sequence ID" value="PSK35013.1"/>
    <property type="molecule type" value="Genomic_DNA"/>
</dbReference>
<dbReference type="GO" id="GO:0005634">
    <property type="term" value="C:nucleus"/>
    <property type="evidence" value="ECO:0007669"/>
    <property type="project" value="UniProtKB-SubCell"/>
</dbReference>
<comment type="similarity">
    <text evidence="4">Belongs to the tRNA pseudouridine synthase TruA family.</text>
</comment>
<evidence type="ECO:0000256" key="10">
    <source>
        <dbReference type="ARBA" id="ARBA00053072"/>
    </source>
</evidence>
<evidence type="ECO:0000256" key="1">
    <source>
        <dbReference type="ARBA" id="ARBA00001166"/>
    </source>
</evidence>
<dbReference type="SUPFAM" id="SSF55120">
    <property type="entry name" value="Pseudouridine synthase"/>
    <property type="match status" value="1"/>
</dbReference>
<feature type="region of interest" description="Disordered" evidence="16">
    <location>
        <begin position="1"/>
        <end position="92"/>
    </location>
</feature>
<evidence type="ECO:0000256" key="13">
    <source>
        <dbReference type="ARBA" id="ARBA00080858"/>
    </source>
</evidence>
<evidence type="ECO:0000256" key="4">
    <source>
        <dbReference type="ARBA" id="ARBA00009375"/>
    </source>
</evidence>
<accession>A0A2P7YGB6</accession>
<dbReference type="Gene3D" id="3.30.70.660">
    <property type="entry name" value="Pseudouridine synthase I, catalytic domain, C-terminal subdomain"/>
    <property type="match status" value="1"/>
</dbReference>
<reference evidence="18 19" key="1">
    <citation type="submission" date="2017-05" db="EMBL/GenBank/DDBJ databases">
        <title>Draft genome sequence of Elsinoe australis.</title>
        <authorList>
            <person name="Cheng Q."/>
        </authorList>
    </citation>
    <scope>NUCLEOTIDE SEQUENCE [LARGE SCALE GENOMIC DNA]</scope>
    <source>
        <strain evidence="18 19">NL1</strain>
    </source>
</reference>
<evidence type="ECO:0000256" key="8">
    <source>
        <dbReference type="ARBA" id="ARBA00023242"/>
    </source>
</evidence>
<feature type="compositionally biased region" description="Low complexity" evidence="16">
    <location>
        <begin position="601"/>
        <end position="622"/>
    </location>
</feature>
<dbReference type="InterPro" id="IPR020094">
    <property type="entry name" value="TruA/RsuA/RluB/E/F_N"/>
</dbReference>
<dbReference type="Pfam" id="PF01416">
    <property type="entry name" value="PseudoU_synth_1"/>
    <property type="match status" value="1"/>
</dbReference>
<evidence type="ECO:0000256" key="5">
    <source>
        <dbReference type="ARBA" id="ARBA00022664"/>
    </source>
</evidence>
<dbReference type="InterPro" id="IPR041708">
    <property type="entry name" value="PUS1/PUS2-like"/>
</dbReference>
<comment type="function">
    <text evidence="10">Formation of pseudouridine at positions 27 and 28 in the anticodon stem and loop of transfer RNAs; at positions 34 and 36 of intron-containing precursor tRNA(Ile) and at position 35 in the intron-containing tRNA(Tyr). Catalyzes pseudouridylation at position 44 in U2 snRNA. Also catalyzes pseudouridylation of mRNAs.</text>
</comment>
<evidence type="ECO:0000256" key="11">
    <source>
        <dbReference type="ARBA" id="ARBA00073968"/>
    </source>
</evidence>
<evidence type="ECO:0000256" key="9">
    <source>
        <dbReference type="ARBA" id="ARBA00036943"/>
    </source>
</evidence>
<dbReference type="CDD" id="cd02568">
    <property type="entry name" value="PseudoU_synth_PUS1_PUS2"/>
    <property type="match status" value="1"/>
</dbReference>
<keyword evidence="8" id="KW-0539">Nucleus</keyword>
<dbReference type="Gene3D" id="3.30.70.580">
    <property type="entry name" value="Pseudouridine synthase I, catalytic domain, N-terminal subdomain"/>
    <property type="match status" value="1"/>
</dbReference>
<dbReference type="GO" id="GO:0003723">
    <property type="term" value="F:RNA binding"/>
    <property type="evidence" value="ECO:0007669"/>
    <property type="project" value="InterPro"/>
</dbReference>
<dbReference type="GO" id="GO:0006397">
    <property type="term" value="P:mRNA processing"/>
    <property type="evidence" value="ECO:0007669"/>
    <property type="project" value="UniProtKB-KW"/>
</dbReference>
<name>A0A2P7YGB6_9PEZI</name>
<organism evidence="18 19">
    <name type="scientific">Elsinoe australis</name>
    <dbReference type="NCBI Taxonomy" id="40998"/>
    <lineage>
        <taxon>Eukaryota</taxon>
        <taxon>Fungi</taxon>
        <taxon>Dikarya</taxon>
        <taxon>Ascomycota</taxon>
        <taxon>Pezizomycotina</taxon>
        <taxon>Dothideomycetes</taxon>
        <taxon>Dothideomycetidae</taxon>
        <taxon>Myriangiales</taxon>
        <taxon>Elsinoaceae</taxon>
        <taxon>Elsinoe</taxon>
    </lineage>
</organism>
<feature type="region of interest" description="Disordered" evidence="16">
    <location>
        <begin position="596"/>
        <end position="632"/>
    </location>
</feature>
<keyword evidence="19" id="KW-1185">Reference proteome</keyword>
<dbReference type="OrthoDB" id="10256309at2759"/>
<comment type="catalytic activity">
    <reaction evidence="1">
        <text>a uridine in mRNA = a pseudouridine in mRNA</text>
        <dbReference type="Rhea" id="RHEA:56644"/>
        <dbReference type="Rhea" id="RHEA-COMP:14658"/>
        <dbReference type="Rhea" id="RHEA-COMP:14659"/>
        <dbReference type="ChEBI" id="CHEBI:65314"/>
        <dbReference type="ChEBI" id="CHEBI:65315"/>
    </reaction>
</comment>
<dbReference type="InterPro" id="IPR020095">
    <property type="entry name" value="PsdUridine_synth_TruA_C"/>
</dbReference>
<gene>
    <name evidence="18" type="ORF">B9Z65_1596</name>
</gene>
<dbReference type="GO" id="GO:1990481">
    <property type="term" value="P:mRNA pseudouridine synthesis"/>
    <property type="evidence" value="ECO:0007669"/>
    <property type="project" value="TreeGrafter"/>
</dbReference>
<comment type="catalytic activity">
    <reaction evidence="9">
        <text>a uridine in tRNA = a pseudouridine in tRNA</text>
        <dbReference type="Rhea" id="RHEA:54572"/>
        <dbReference type="Rhea" id="RHEA-COMP:13339"/>
        <dbReference type="Rhea" id="RHEA-COMP:13934"/>
        <dbReference type="ChEBI" id="CHEBI:65314"/>
        <dbReference type="ChEBI" id="CHEBI:65315"/>
    </reaction>
</comment>
<sequence>MAVDSESTSAMEGDRKEVSNDQRAQSPDSDGDAGMHPDRKRKRFEDNNGRHGSRGKKRDLGRKEWARDRLDKRSRNEQEKLKPKDDRPSVLPAAFAEEEIAAEDRRPKKKVAVLIGYSGTGYRGMQISPTERTIEGDLFTAFVKAGAISKANATDPKKSSLVRCARTDKGVHAAGNMISLKLIVEDEDIVQKINEHLSPQIRVWGIERTVGSFSCYQACDSRWYEYLIPSHAFIPPHPSSFLGQIIAQYAKEEGDEEAVASRQADVKGFWADVEEKHVKPVLEELDDEIRDLVVKALFPRWDGTLHSGPEGGDDSYVRQLADIGIESKGPKKQQKKGKRNDEDEGDEEPADEEMAPPAEDANADEQHTTKLGAEKREALFQATKRLKAAYDSARRSYRIDPARIEFIQGALNTYVGTRNYHNYTIQKTPTDPSAKRNIKSFVANAEPILINGTEWLSLRVHGQSFMMHQIRKMVGMATLLVRAGADAPKRIQESYGQDKWSVPKVPGLGLLLERPVFDSYNKHQALKFGRDQLDFGKYNDEIEAFKRRDIYERIWEEEKSSNTFHQFFNHIDNYSQPHFLYLTSKGFAATQIPLTKKDQDAPAAKTEAAEASAATSESVPATDARQDMSRRG</sequence>
<comment type="caution">
    <text evidence="18">The sequence shown here is derived from an EMBL/GenBank/DDBJ whole genome shotgun (WGS) entry which is preliminary data.</text>
</comment>
<feature type="region of interest" description="Disordered" evidence="16">
    <location>
        <begin position="323"/>
        <end position="365"/>
    </location>
</feature>
<dbReference type="STRING" id="40998.A0A2P7YGB6"/>
<evidence type="ECO:0000256" key="12">
    <source>
        <dbReference type="ARBA" id="ARBA00079072"/>
    </source>
</evidence>
<feature type="binding site" evidence="15">
    <location>
        <position position="224"/>
    </location>
    <ligand>
        <name>substrate</name>
    </ligand>
</feature>
<feature type="compositionally biased region" description="Basic and acidic residues" evidence="16">
    <location>
        <begin position="33"/>
        <end position="49"/>
    </location>
</feature>
<feature type="compositionally biased region" description="Polar residues" evidence="16">
    <location>
        <begin position="1"/>
        <end position="10"/>
    </location>
</feature>
<dbReference type="PANTHER" id="PTHR11142">
    <property type="entry name" value="PSEUDOURIDYLATE SYNTHASE"/>
    <property type="match status" value="1"/>
</dbReference>
<feature type="compositionally biased region" description="Basic residues" evidence="16">
    <location>
        <begin position="51"/>
        <end position="60"/>
    </location>
</feature>
<evidence type="ECO:0000256" key="2">
    <source>
        <dbReference type="ARBA" id="ARBA00001832"/>
    </source>
</evidence>
<dbReference type="GO" id="GO:0031120">
    <property type="term" value="P:snRNA pseudouridine synthesis"/>
    <property type="evidence" value="ECO:0007669"/>
    <property type="project" value="UniProtKB-ARBA"/>
</dbReference>
<dbReference type="AlphaFoldDB" id="A0A2P7YGB6"/>
<evidence type="ECO:0000313" key="19">
    <source>
        <dbReference type="Proteomes" id="UP000243723"/>
    </source>
</evidence>
<protein>
    <recommendedName>
        <fullName evidence="11">tRNA pseudouridine synthase 1</fullName>
    </recommendedName>
    <alternativeName>
        <fullName evidence="12">tRNA pseudouridylate synthase 1</fullName>
    </alternativeName>
    <alternativeName>
        <fullName evidence="13">tRNA-uridine isomerase 1</fullName>
    </alternativeName>
</protein>
<dbReference type="GO" id="GO:0009982">
    <property type="term" value="F:pseudouridine synthase activity"/>
    <property type="evidence" value="ECO:0007669"/>
    <property type="project" value="InterPro"/>
</dbReference>
<keyword evidence="5" id="KW-0507">mRNA processing</keyword>
<proteinExistence type="inferred from homology"/>
<dbReference type="Proteomes" id="UP000243723">
    <property type="component" value="Unassembled WGS sequence"/>
</dbReference>
<dbReference type="FunFam" id="3.30.70.580:FF:000002">
    <property type="entry name" value="tRNA pseudouridine synthase"/>
    <property type="match status" value="1"/>
</dbReference>
<dbReference type="InterPro" id="IPR001406">
    <property type="entry name" value="PsdUridine_synth_TruA"/>
</dbReference>
<dbReference type="FunFam" id="3.30.70.660:FF:000002">
    <property type="entry name" value="tRNA pseudouridine synthase"/>
    <property type="match status" value="1"/>
</dbReference>